<sequence>MFIGDLNPNYRELTGRLSLPSPESQLPASGDTEMWGKMRVATHPHSHVSKSLVLNHIGGMQRPVTTKMAAVKKGRVAQDGSVRKAECTKMPSHQEENGTKMPASGSRVEPSVPKHLGL</sequence>
<dbReference type="Proteomes" id="UP000770661">
    <property type="component" value="Unassembled WGS sequence"/>
</dbReference>
<dbReference type="AlphaFoldDB" id="A0A8J4YXX4"/>
<feature type="region of interest" description="Disordered" evidence="1">
    <location>
        <begin position="73"/>
        <end position="118"/>
    </location>
</feature>
<gene>
    <name evidence="2" type="ORF">GWK47_029683</name>
</gene>
<proteinExistence type="predicted"/>
<comment type="caution">
    <text evidence="2">The sequence shown here is derived from an EMBL/GenBank/DDBJ whole genome shotgun (WGS) entry which is preliminary data.</text>
</comment>
<name>A0A8J4YXX4_CHIOP</name>
<keyword evidence="3" id="KW-1185">Reference proteome</keyword>
<accession>A0A8J4YXX4</accession>
<reference evidence="2" key="1">
    <citation type="submission" date="2020-07" db="EMBL/GenBank/DDBJ databases">
        <title>The High-quality genome of the commercially important snow crab, Chionoecetes opilio.</title>
        <authorList>
            <person name="Jeong J.-H."/>
            <person name="Ryu S."/>
        </authorList>
    </citation>
    <scope>NUCLEOTIDE SEQUENCE</scope>
    <source>
        <strain evidence="2">MADBK_172401_WGS</strain>
        <tissue evidence="2">Digestive gland</tissue>
    </source>
</reference>
<evidence type="ECO:0000313" key="2">
    <source>
        <dbReference type="EMBL" id="KAG0729764.1"/>
    </source>
</evidence>
<protein>
    <submittedName>
        <fullName evidence="2">Uncharacterized protein</fullName>
    </submittedName>
</protein>
<dbReference type="EMBL" id="JACEEZ010000866">
    <property type="protein sequence ID" value="KAG0729764.1"/>
    <property type="molecule type" value="Genomic_DNA"/>
</dbReference>
<evidence type="ECO:0000313" key="3">
    <source>
        <dbReference type="Proteomes" id="UP000770661"/>
    </source>
</evidence>
<evidence type="ECO:0000256" key="1">
    <source>
        <dbReference type="SAM" id="MobiDB-lite"/>
    </source>
</evidence>
<organism evidence="2 3">
    <name type="scientific">Chionoecetes opilio</name>
    <name type="common">Atlantic snow crab</name>
    <name type="synonym">Cancer opilio</name>
    <dbReference type="NCBI Taxonomy" id="41210"/>
    <lineage>
        <taxon>Eukaryota</taxon>
        <taxon>Metazoa</taxon>
        <taxon>Ecdysozoa</taxon>
        <taxon>Arthropoda</taxon>
        <taxon>Crustacea</taxon>
        <taxon>Multicrustacea</taxon>
        <taxon>Malacostraca</taxon>
        <taxon>Eumalacostraca</taxon>
        <taxon>Eucarida</taxon>
        <taxon>Decapoda</taxon>
        <taxon>Pleocyemata</taxon>
        <taxon>Brachyura</taxon>
        <taxon>Eubrachyura</taxon>
        <taxon>Majoidea</taxon>
        <taxon>Majidae</taxon>
        <taxon>Chionoecetes</taxon>
    </lineage>
</organism>
<feature type="compositionally biased region" description="Basic and acidic residues" evidence="1">
    <location>
        <begin position="81"/>
        <end position="98"/>
    </location>
</feature>